<dbReference type="OrthoDB" id="3205825at2759"/>
<evidence type="ECO:0008006" key="5">
    <source>
        <dbReference type="Google" id="ProtNLM"/>
    </source>
</evidence>
<feature type="transmembrane region" description="Helical" evidence="2">
    <location>
        <begin position="145"/>
        <end position="163"/>
    </location>
</feature>
<organism evidence="3 4">
    <name type="scientific">Choiromyces venosus 120613-1</name>
    <dbReference type="NCBI Taxonomy" id="1336337"/>
    <lineage>
        <taxon>Eukaryota</taxon>
        <taxon>Fungi</taxon>
        <taxon>Dikarya</taxon>
        <taxon>Ascomycota</taxon>
        <taxon>Pezizomycotina</taxon>
        <taxon>Pezizomycetes</taxon>
        <taxon>Pezizales</taxon>
        <taxon>Tuberaceae</taxon>
        <taxon>Choiromyces</taxon>
    </lineage>
</organism>
<sequence>MADVNDTGDAKVASFAAGFSVGFGFLTAWSAVKQTRKQRQPWKSVFVWMVWGELIVCTGIGIQAYLLLNGLVPFNFWVFQVQLLMQIIINRCAVVMFDKRKAARIKWATACVMTLINISVFIIWIPAHQPNTAPIWAQVNEVWDRMEKIIILLIDGTLNWYFVRVVKQRLVSQGLTKYNRLVKFNVRIIMVSLAMDAVIIGTMSLKNGAVYIQLHPLAYIVKLNIELSMASLITKVARDGNMGQEFELSSGGGTRAGNDPVTKSRNSATLVVHTQKEIIVDSHSIEDDEGRTGTGSDSDDRPLHHGQPWQGQMGSSATASAV</sequence>
<evidence type="ECO:0000313" key="3">
    <source>
        <dbReference type="EMBL" id="RPB04052.1"/>
    </source>
</evidence>
<name>A0A3N4K4C3_9PEZI</name>
<dbReference type="PANTHER" id="PTHR35179:SF1">
    <property type="entry name" value="INTEGRAL MEMBRANE PROTEIN"/>
    <property type="match status" value="1"/>
</dbReference>
<feature type="transmembrane region" description="Helical" evidence="2">
    <location>
        <begin position="74"/>
        <end position="93"/>
    </location>
</feature>
<evidence type="ECO:0000313" key="4">
    <source>
        <dbReference type="Proteomes" id="UP000276215"/>
    </source>
</evidence>
<feature type="transmembrane region" description="Helical" evidence="2">
    <location>
        <begin position="184"/>
        <end position="205"/>
    </location>
</feature>
<reference evidence="3 4" key="1">
    <citation type="journal article" date="2018" name="Nat. Ecol. Evol.">
        <title>Pezizomycetes genomes reveal the molecular basis of ectomycorrhizal truffle lifestyle.</title>
        <authorList>
            <person name="Murat C."/>
            <person name="Payen T."/>
            <person name="Noel B."/>
            <person name="Kuo A."/>
            <person name="Morin E."/>
            <person name="Chen J."/>
            <person name="Kohler A."/>
            <person name="Krizsan K."/>
            <person name="Balestrini R."/>
            <person name="Da Silva C."/>
            <person name="Montanini B."/>
            <person name="Hainaut M."/>
            <person name="Levati E."/>
            <person name="Barry K.W."/>
            <person name="Belfiori B."/>
            <person name="Cichocki N."/>
            <person name="Clum A."/>
            <person name="Dockter R.B."/>
            <person name="Fauchery L."/>
            <person name="Guy J."/>
            <person name="Iotti M."/>
            <person name="Le Tacon F."/>
            <person name="Lindquist E.A."/>
            <person name="Lipzen A."/>
            <person name="Malagnac F."/>
            <person name="Mello A."/>
            <person name="Molinier V."/>
            <person name="Miyauchi S."/>
            <person name="Poulain J."/>
            <person name="Riccioni C."/>
            <person name="Rubini A."/>
            <person name="Sitrit Y."/>
            <person name="Splivallo R."/>
            <person name="Traeger S."/>
            <person name="Wang M."/>
            <person name="Zifcakova L."/>
            <person name="Wipf D."/>
            <person name="Zambonelli A."/>
            <person name="Paolocci F."/>
            <person name="Nowrousian M."/>
            <person name="Ottonello S."/>
            <person name="Baldrian P."/>
            <person name="Spatafora J.W."/>
            <person name="Henrissat B."/>
            <person name="Nagy L.G."/>
            <person name="Aury J.M."/>
            <person name="Wincker P."/>
            <person name="Grigoriev I.V."/>
            <person name="Bonfante P."/>
            <person name="Martin F.M."/>
        </authorList>
    </citation>
    <scope>NUCLEOTIDE SEQUENCE [LARGE SCALE GENOMIC DNA]</scope>
    <source>
        <strain evidence="3 4">120613-1</strain>
    </source>
</reference>
<protein>
    <recommendedName>
        <fullName evidence="5">Integral membrane protein</fullName>
    </recommendedName>
</protein>
<keyword evidence="2" id="KW-0812">Transmembrane</keyword>
<evidence type="ECO:0000256" key="2">
    <source>
        <dbReference type="SAM" id="Phobius"/>
    </source>
</evidence>
<feature type="region of interest" description="Disordered" evidence="1">
    <location>
        <begin position="281"/>
        <end position="322"/>
    </location>
</feature>
<evidence type="ECO:0000256" key="1">
    <source>
        <dbReference type="SAM" id="MobiDB-lite"/>
    </source>
</evidence>
<accession>A0A3N4K4C3</accession>
<feature type="transmembrane region" description="Helical" evidence="2">
    <location>
        <begin position="105"/>
        <end position="125"/>
    </location>
</feature>
<keyword evidence="4" id="KW-1185">Reference proteome</keyword>
<keyword evidence="2" id="KW-0472">Membrane</keyword>
<dbReference type="EMBL" id="ML120360">
    <property type="protein sequence ID" value="RPB04052.1"/>
    <property type="molecule type" value="Genomic_DNA"/>
</dbReference>
<keyword evidence="2" id="KW-1133">Transmembrane helix</keyword>
<feature type="transmembrane region" description="Helical" evidence="2">
    <location>
        <begin position="44"/>
        <end position="68"/>
    </location>
</feature>
<feature type="region of interest" description="Disordered" evidence="1">
    <location>
        <begin position="247"/>
        <end position="267"/>
    </location>
</feature>
<feature type="compositionally biased region" description="Polar residues" evidence="1">
    <location>
        <begin position="309"/>
        <end position="322"/>
    </location>
</feature>
<gene>
    <name evidence="3" type="ORF">L873DRAFT_1668066</name>
</gene>
<feature type="transmembrane region" description="Helical" evidence="2">
    <location>
        <begin position="12"/>
        <end position="32"/>
    </location>
</feature>
<proteinExistence type="predicted"/>
<dbReference type="AlphaFoldDB" id="A0A3N4K4C3"/>
<dbReference type="Proteomes" id="UP000276215">
    <property type="component" value="Unassembled WGS sequence"/>
</dbReference>
<dbReference type="PANTHER" id="PTHR35179">
    <property type="entry name" value="PROTEIN CBG02620"/>
    <property type="match status" value="1"/>
</dbReference>